<evidence type="ECO:0000256" key="1">
    <source>
        <dbReference type="SAM" id="MobiDB-lite"/>
    </source>
</evidence>
<dbReference type="AlphaFoldDB" id="A0A438EZ95"/>
<dbReference type="Proteomes" id="UP000288805">
    <property type="component" value="Unassembled WGS sequence"/>
</dbReference>
<feature type="region of interest" description="Disordered" evidence="1">
    <location>
        <begin position="214"/>
        <end position="282"/>
    </location>
</feature>
<dbReference type="EMBL" id="QGNW01001159">
    <property type="protein sequence ID" value="RVW53069.1"/>
    <property type="molecule type" value="Genomic_DNA"/>
</dbReference>
<sequence length="689" mass="76304">MNNKIWGRVHESLQAKSSSKTNPAFALRAVAAMDRRFSRESNGFTSLQKKLAESRRPNREEPVPDLTDFMNDMFFGTINNDKKAYNFTGGGLMDDDEDYYGDSTRNSNSRLTQEWLREAKQMVASSPSLCESPSRLVGSPRFAAAQGRESASLLDRRNPLSRSARRHRAAEGFSGEILSKSAEHSRNKSESVGAAAIPSEVSPASAVQKWFSNILKPSNPAPPSSNLPNPTPQTLPPRLSANRKSRFQDDSSGPHSLPIPAAAAQSKRTFKAPAAPDAHLLSPPKNLIESARRRSISSSTCSLPENPVLSPPRNLVESAHRRSISSSTCSIDKLSSKVNSAGGHRGGDEARNINEFLKEQRTKIGKIVNGEISAKAKILLSGPSNSTSSMVAAICYAWLLENRMRDSKKEDDEEECVVVPVMNVRRGNMWKLLRAAWLFHYIGIDATSLLFSDEVDLENLMMAKQLSILVVGQDVLRTNGEVGSQCTILTDNYCEDAYDLLQTPVLKNLLPCSRIFLNWTVWHSAFLTRSVLQLAGILLDTRNLNASAKLSMARDAEGSSAVIGWLSPNHRNTLFDQLMQDQRDNSFFEALRHNYGKPPNENGGNLKRGCFCHLEALRDCHLIKFESDMMSPNVYKGKTKLVYPTLDGRDSGVLVEHTVLERKSTSISRNEAITQNAYRNSNDCEKCKT</sequence>
<dbReference type="PANTHER" id="PTHR12112:SF39">
    <property type="entry name" value="EG:152A3.5 PROTEIN (FBGN0003116_PN PROTEIN)"/>
    <property type="match status" value="1"/>
</dbReference>
<feature type="region of interest" description="Disordered" evidence="1">
    <location>
        <begin position="146"/>
        <end position="199"/>
    </location>
</feature>
<feature type="region of interest" description="Disordered" evidence="1">
    <location>
        <begin position="44"/>
        <end position="65"/>
    </location>
</feature>
<gene>
    <name evidence="2" type="ORF">CK203_072624</name>
</gene>
<protein>
    <submittedName>
        <fullName evidence="2">Uncharacterized protein</fullName>
    </submittedName>
</protein>
<reference evidence="2 3" key="1">
    <citation type="journal article" date="2018" name="PLoS Genet.">
        <title>Population sequencing reveals clonal diversity and ancestral inbreeding in the grapevine cultivar Chardonnay.</title>
        <authorList>
            <person name="Roach M.J."/>
            <person name="Johnson D.L."/>
            <person name="Bohlmann J."/>
            <person name="van Vuuren H.J."/>
            <person name="Jones S.J."/>
            <person name="Pretorius I.S."/>
            <person name="Schmidt S.A."/>
            <person name="Borneman A.R."/>
        </authorList>
    </citation>
    <scope>NUCLEOTIDE SEQUENCE [LARGE SCALE GENOMIC DNA]</scope>
    <source>
        <strain evidence="3">cv. Chardonnay</strain>
        <tissue evidence="2">Leaf</tissue>
    </source>
</reference>
<organism evidence="2 3">
    <name type="scientific">Vitis vinifera</name>
    <name type="common">Grape</name>
    <dbReference type="NCBI Taxonomy" id="29760"/>
    <lineage>
        <taxon>Eukaryota</taxon>
        <taxon>Viridiplantae</taxon>
        <taxon>Streptophyta</taxon>
        <taxon>Embryophyta</taxon>
        <taxon>Tracheophyta</taxon>
        <taxon>Spermatophyta</taxon>
        <taxon>Magnoliopsida</taxon>
        <taxon>eudicotyledons</taxon>
        <taxon>Gunneridae</taxon>
        <taxon>Pentapetalae</taxon>
        <taxon>rosids</taxon>
        <taxon>Vitales</taxon>
        <taxon>Vitaceae</taxon>
        <taxon>Viteae</taxon>
        <taxon>Vitis</taxon>
    </lineage>
</organism>
<accession>A0A438EZ95</accession>
<name>A0A438EZ95_VITVI</name>
<comment type="caution">
    <text evidence="2">The sequence shown here is derived from an EMBL/GenBank/DDBJ whole genome shotgun (WGS) entry which is preliminary data.</text>
</comment>
<proteinExistence type="predicted"/>
<evidence type="ECO:0000313" key="2">
    <source>
        <dbReference type="EMBL" id="RVW53069.1"/>
    </source>
</evidence>
<feature type="compositionally biased region" description="Basic and acidic residues" evidence="1">
    <location>
        <begin position="50"/>
        <end position="62"/>
    </location>
</feature>
<evidence type="ECO:0000313" key="3">
    <source>
        <dbReference type="Proteomes" id="UP000288805"/>
    </source>
</evidence>
<dbReference type="PANTHER" id="PTHR12112">
    <property type="entry name" value="BNIP - RELATED"/>
    <property type="match status" value="1"/>
</dbReference>
<feature type="compositionally biased region" description="Pro residues" evidence="1">
    <location>
        <begin position="219"/>
        <end position="235"/>
    </location>
</feature>
<dbReference type="Gene3D" id="3.90.1640.10">
    <property type="entry name" value="inorganic pyrophosphatase (n-terminal core)"/>
    <property type="match status" value="1"/>
</dbReference>